<feature type="compositionally biased region" description="Polar residues" evidence="2">
    <location>
        <begin position="1059"/>
        <end position="1070"/>
    </location>
</feature>
<dbReference type="PROSITE" id="PS52002">
    <property type="entry name" value="SM"/>
    <property type="match status" value="1"/>
</dbReference>
<feature type="compositionally biased region" description="Polar residues" evidence="2">
    <location>
        <begin position="837"/>
        <end position="853"/>
    </location>
</feature>
<dbReference type="InterPro" id="IPR025852">
    <property type="entry name" value="SM_dom_ATX"/>
</dbReference>
<feature type="region of interest" description="Disordered" evidence="2">
    <location>
        <begin position="808"/>
        <end position="940"/>
    </location>
</feature>
<feature type="compositionally biased region" description="Polar residues" evidence="2">
    <location>
        <begin position="867"/>
        <end position="876"/>
    </location>
</feature>
<evidence type="ECO:0000259" key="3">
    <source>
        <dbReference type="PROSITE" id="PS52002"/>
    </source>
</evidence>
<dbReference type="GO" id="GO:0005737">
    <property type="term" value="C:cytoplasm"/>
    <property type="evidence" value="ECO:0000314"/>
    <property type="project" value="WormBase"/>
</dbReference>
<feature type="compositionally biased region" description="Polar residues" evidence="2">
    <location>
        <begin position="584"/>
        <end position="595"/>
    </location>
</feature>
<feature type="compositionally biased region" description="Polar residues" evidence="2">
    <location>
        <begin position="1023"/>
        <end position="1033"/>
    </location>
</feature>
<evidence type="ECO:0007829" key="7">
    <source>
        <dbReference type="PeptideAtlas" id="D4PH96"/>
    </source>
</evidence>
<dbReference type="Pfam" id="PF14438">
    <property type="entry name" value="SM-ATX"/>
    <property type="match status" value="1"/>
</dbReference>
<dbReference type="Bgee" id="WBGene00000231">
    <property type="expression patterns" value="Expressed in pharyngeal muscle cell (C elegans) and 6 other cell types or tissues"/>
</dbReference>
<feature type="region of interest" description="Disordered" evidence="2">
    <location>
        <begin position="978"/>
        <end position="1070"/>
    </location>
</feature>
<keyword evidence="5" id="KW-1185">Reference proteome</keyword>
<dbReference type="SMART" id="SM01272">
    <property type="entry name" value="LsmAD"/>
    <property type="match status" value="1"/>
</dbReference>
<dbReference type="WormBase" id="D2045.1d">
    <property type="protein sequence ID" value="CE54071"/>
    <property type="gene ID" value="WBGene00000231"/>
    <property type="gene designation" value="atx-2"/>
</dbReference>
<organism evidence="4 5">
    <name type="scientific">Caenorhabditis elegans</name>
    <dbReference type="NCBI Taxonomy" id="6239"/>
    <lineage>
        <taxon>Eukaryota</taxon>
        <taxon>Metazoa</taxon>
        <taxon>Ecdysozoa</taxon>
        <taxon>Nematoda</taxon>
        <taxon>Chromadorea</taxon>
        <taxon>Rhabditida</taxon>
        <taxon>Rhabditina</taxon>
        <taxon>Rhabditomorpha</taxon>
        <taxon>Rhabditoidea</taxon>
        <taxon>Rhabditidae</taxon>
        <taxon>Peloderinae</taxon>
        <taxon>Caenorhabditis</taxon>
    </lineage>
</organism>
<dbReference type="AGR" id="WB:WBGene00000231"/>
<feature type="compositionally biased region" description="Basic and acidic residues" evidence="2">
    <location>
        <begin position="337"/>
        <end position="346"/>
    </location>
</feature>
<dbReference type="Proteomes" id="UP000001940">
    <property type="component" value="Chromosome III"/>
</dbReference>
<dbReference type="AlphaFoldDB" id="D4PH96"/>
<feature type="region of interest" description="Disordered" evidence="2">
    <location>
        <begin position="612"/>
        <end position="639"/>
    </location>
</feature>
<sequence>MCVSSAVCVLSRLSLERFSNFSANFVDNFLLVARFARGETLKNGIVLEISKICPKLLLILNFHYRCEIAVFKIQIFSIFRYISPVPKLFDCSTDNLLFIYILFASKVRMKEMSTPTGLPALNGDVLSAINDMIGRVIIINTTDKKRYSGVLGAVSQDFDFGMQCVVEITKENENNLLRTESECRDKMVFHYSDIVDFAYVTQEIKKQHAVSKFVTDRQYHGDTPIEGEELQEWNGGEEDGLGGSIEDDVVVAGGQTAARRSNNHNNGTGWSVNDMFAANEKMNVVSTFKEDLTQYTTVEVVGTDEDRARAERLAREIESNSSSKFMANLENDDDERDLDKITRQEDFENGNGRKRNNNSFNQQQQQRRNPNIAPNGQPVNRRAEGLRGDRRNSGSSSANNSRYGAPAAAQQNYSQNQQQQQGQKGYRRQNEENDWQMAKGKGQNQGHDHSFRQQQKQMLDPRPNNNVKPADDKAQSATTATAAAGGSRVTDLKNWGNEFSIATAPKDQAPAVPAGNSGSAWNRGPPSSLVAKGSSNESTPPPTTNGEEAETKKEEAPSTSVDVAAAPVQNVQNDAEKHQEDDNVSVTSENDSVITSKSSSFKFNINAPEFKPRVAPATPTATTPVQNEYHPQQQPHPAMMAPQQGPPAPGMGMVPPHMGGPQNQGQPPMMMWQQTGQQQQGGGGYPQNHQFPIQHVPMQGVPGQMYGPGAATPVTVAQQPNQQHQVPTSAAGGQNHQLRDGEYREKQPLYMPYGPPQMVPVTSQQFYHSQYQGQMQQAAPYQMKMMPQQAPQGAYQQRYQQPQVYMMPPQGQQQQPRYQGPPPPQQQQQQQPQQQQFSGEQSRPQSHPNSQPTTPGPRGELPKMSGAPQNGNMQAESSSNASHSGSTSSQSGQRSGSPPGAVPPPPPPQQQHQQQQHPPHHAPPHVGAPPPQMMQQQQQHIQQYMVMQGPHQMHPQIPNYYQQPQALFYPMIMPQQMPMQQNQHPQQSLMGERSDQGFPTSGYFDYRTMPNYQQQQQQQQQQMHRQNSLPQQFQGNQGVNPSGQQSGPPPPPPPSQQGTPRDQQHSQSPP</sequence>
<dbReference type="RefSeq" id="NP_001367241.1">
    <property type="nucleotide sequence ID" value="NM_001379897.1"/>
</dbReference>
<dbReference type="ExpressionAtlas" id="D4PH96">
    <property type="expression patterns" value="baseline and differential"/>
</dbReference>
<dbReference type="InterPro" id="IPR047575">
    <property type="entry name" value="Sm"/>
</dbReference>
<feature type="compositionally biased region" description="Low complexity" evidence="2">
    <location>
        <begin position="615"/>
        <end position="639"/>
    </location>
</feature>
<comment type="similarity">
    <text evidence="1">Belongs to the ataxin-2 family.</text>
</comment>
<accession>D4PH96</accession>
<feature type="compositionally biased region" description="Low complexity" evidence="2">
    <location>
        <begin position="877"/>
        <end position="899"/>
    </location>
</feature>
<dbReference type="GeneID" id="176465"/>
<feature type="compositionally biased region" description="Low complexity" evidence="2">
    <location>
        <begin position="1034"/>
        <end position="1046"/>
    </location>
</feature>
<protein>
    <submittedName>
        <fullName evidence="4">Sm domain-containing protein</fullName>
    </submittedName>
</protein>
<gene>
    <name evidence="4 6" type="primary">atx-2</name>
    <name evidence="4" type="ORF">CELE_D2045.1</name>
    <name evidence="6" type="ORF">D2045.1</name>
</gene>
<proteinExistence type="evidence at protein level"/>
<dbReference type="GO" id="GO:0003723">
    <property type="term" value="F:RNA binding"/>
    <property type="evidence" value="ECO:0007669"/>
    <property type="project" value="InterPro"/>
</dbReference>
<feature type="compositionally biased region" description="Low complexity" evidence="2">
    <location>
        <begin position="1013"/>
        <end position="1022"/>
    </location>
</feature>
<feature type="compositionally biased region" description="Low complexity" evidence="2">
    <location>
        <begin position="978"/>
        <end position="987"/>
    </location>
</feature>
<feature type="compositionally biased region" description="Basic and acidic residues" evidence="2">
    <location>
        <begin position="381"/>
        <end position="392"/>
    </location>
</feature>
<feature type="region of interest" description="Disordered" evidence="2">
    <location>
        <begin position="503"/>
        <end position="595"/>
    </location>
</feature>
<feature type="compositionally biased region" description="Pro residues" evidence="2">
    <location>
        <begin position="900"/>
        <end position="909"/>
    </location>
</feature>
<dbReference type="InterPro" id="IPR009604">
    <property type="entry name" value="LsmAD_domain"/>
</dbReference>
<keyword evidence="7" id="KW-1267">Proteomics identification</keyword>
<feature type="region of interest" description="Disordered" evidence="2">
    <location>
        <begin position="314"/>
        <end position="489"/>
    </location>
</feature>
<dbReference type="PANTHER" id="PTHR12854">
    <property type="entry name" value="ATAXIN 2-RELATED"/>
    <property type="match status" value="1"/>
</dbReference>
<dbReference type="KEGG" id="cel:CELE_D2045.1"/>
<evidence type="ECO:0000313" key="5">
    <source>
        <dbReference type="Proteomes" id="UP000001940"/>
    </source>
</evidence>
<dbReference type="PeptideAtlas" id="D4PH96"/>
<name>D4PH96_CAEEL</name>
<feature type="compositionally biased region" description="Low complexity" evidence="2">
    <location>
        <begin position="826"/>
        <end position="836"/>
    </location>
</feature>
<evidence type="ECO:0000256" key="2">
    <source>
        <dbReference type="SAM" id="MobiDB-lite"/>
    </source>
</evidence>
<reference evidence="4 5" key="1">
    <citation type="journal article" date="1998" name="Science">
        <title>Genome sequence of the nematode C. elegans: a platform for investigating biology.</title>
        <authorList>
            <consortium name="The C. elegans sequencing consortium"/>
            <person name="Sulson J.E."/>
            <person name="Waterston R."/>
        </authorList>
    </citation>
    <scope>NUCLEOTIDE SEQUENCE [LARGE SCALE GENOMIC DNA]</scope>
    <source>
        <strain evidence="4 5">Bristol N2</strain>
    </source>
</reference>
<feature type="compositionally biased region" description="Low complexity" evidence="2">
    <location>
        <begin position="808"/>
        <end position="818"/>
    </location>
</feature>
<dbReference type="InterPro" id="IPR045117">
    <property type="entry name" value="ATXN2-like"/>
</dbReference>
<dbReference type="PANTHER" id="PTHR12854:SF7">
    <property type="entry name" value="ATAXIN-2 HOMOLOG"/>
    <property type="match status" value="1"/>
</dbReference>
<feature type="domain" description="Sm" evidence="3">
    <location>
        <begin position="124"/>
        <end position="203"/>
    </location>
</feature>
<evidence type="ECO:0000313" key="4">
    <source>
        <dbReference type="EMBL" id="CBK55582.2"/>
    </source>
</evidence>
<dbReference type="EMBL" id="BX284603">
    <property type="protein sequence ID" value="CBK55582.2"/>
    <property type="molecule type" value="Genomic_DNA"/>
</dbReference>
<evidence type="ECO:0000313" key="6">
    <source>
        <dbReference type="WormBase" id="D2045.1d"/>
    </source>
</evidence>
<dbReference type="OrthoDB" id="2275718at2759"/>
<feature type="compositionally biased region" description="Low complexity" evidence="2">
    <location>
        <begin position="393"/>
        <end position="424"/>
    </location>
</feature>
<evidence type="ECO:0000256" key="1">
    <source>
        <dbReference type="ARBA" id="ARBA00007503"/>
    </source>
</evidence>
<dbReference type="CTD" id="176465"/>
<feature type="compositionally biased region" description="Low complexity" evidence="2">
    <location>
        <begin position="357"/>
        <end position="371"/>
    </location>
</feature>
<feature type="compositionally biased region" description="Polar residues" evidence="2">
    <location>
        <begin position="452"/>
        <end position="467"/>
    </location>
</feature>